<evidence type="ECO:0000259" key="4">
    <source>
        <dbReference type="PROSITE" id="PS51371"/>
    </source>
</evidence>
<dbReference type="SUPFAM" id="SSF54631">
    <property type="entry name" value="CBS-domain pair"/>
    <property type="match status" value="2"/>
</dbReference>
<dbReference type="AlphaFoldDB" id="A0A4Y1RS75"/>
<dbReference type="PROSITE" id="PS51371">
    <property type="entry name" value="CBS"/>
    <property type="match status" value="1"/>
</dbReference>
<gene>
    <name evidence="5" type="ORF">Prudu_018563</name>
</gene>
<dbReference type="InterPro" id="IPR000644">
    <property type="entry name" value="CBS_dom"/>
</dbReference>
<evidence type="ECO:0000313" key="5">
    <source>
        <dbReference type="EMBL" id="BBH06815.1"/>
    </source>
</evidence>
<protein>
    <submittedName>
        <fullName evidence="5">Cystathionine beta-synthase family protein</fullName>
    </submittedName>
</protein>
<proteinExistence type="predicted"/>
<keyword evidence="2 3" id="KW-0129">CBS domain</keyword>
<evidence type="ECO:0000256" key="3">
    <source>
        <dbReference type="PROSITE-ProRule" id="PRU00703"/>
    </source>
</evidence>
<name>A0A4Y1RS75_PRUDU</name>
<reference evidence="5" key="1">
    <citation type="journal article" date="2019" name="Science">
        <title>Mutation of a bHLH transcription factor allowed almond domestication.</title>
        <authorList>
            <person name="Sanchez-Perez R."/>
            <person name="Pavan S."/>
            <person name="Mazzeo R."/>
            <person name="Moldovan C."/>
            <person name="Aiese Cigliano R."/>
            <person name="Del Cueto J."/>
            <person name="Ricciardi F."/>
            <person name="Lotti C."/>
            <person name="Ricciardi L."/>
            <person name="Dicenta F."/>
            <person name="Lopez-Marques R.L."/>
            <person name="Lindberg Moller B."/>
        </authorList>
    </citation>
    <scope>NUCLEOTIDE SEQUENCE</scope>
</reference>
<evidence type="ECO:0000256" key="1">
    <source>
        <dbReference type="ARBA" id="ARBA00022737"/>
    </source>
</evidence>
<organism evidence="5">
    <name type="scientific">Prunus dulcis</name>
    <name type="common">Almond</name>
    <name type="synonym">Amygdalus dulcis</name>
    <dbReference type="NCBI Taxonomy" id="3755"/>
    <lineage>
        <taxon>Eukaryota</taxon>
        <taxon>Viridiplantae</taxon>
        <taxon>Streptophyta</taxon>
        <taxon>Embryophyta</taxon>
        <taxon>Tracheophyta</taxon>
        <taxon>Spermatophyta</taxon>
        <taxon>Magnoliopsida</taxon>
        <taxon>eudicotyledons</taxon>
        <taxon>Gunneridae</taxon>
        <taxon>Pentapetalae</taxon>
        <taxon>rosids</taxon>
        <taxon>fabids</taxon>
        <taxon>Rosales</taxon>
        <taxon>Rosaceae</taxon>
        <taxon>Amygdaloideae</taxon>
        <taxon>Amygdaleae</taxon>
        <taxon>Prunus</taxon>
    </lineage>
</organism>
<evidence type="ECO:0000256" key="2">
    <source>
        <dbReference type="ARBA" id="ARBA00023122"/>
    </source>
</evidence>
<dbReference type="InterPro" id="IPR046342">
    <property type="entry name" value="CBS_dom_sf"/>
</dbReference>
<dbReference type="PANTHER" id="PTHR13780:SF46">
    <property type="entry name" value="CBS DOMAIN-CONTAINING PROTEIN CBSX6"/>
    <property type="match status" value="1"/>
</dbReference>
<dbReference type="PANTHER" id="PTHR13780">
    <property type="entry name" value="AMP-ACTIVATED PROTEIN KINASE, GAMMA REGULATORY SUBUNIT"/>
    <property type="match status" value="1"/>
</dbReference>
<dbReference type="GO" id="GO:0005737">
    <property type="term" value="C:cytoplasm"/>
    <property type="evidence" value="ECO:0007669"/>
    <property type="project" value="TreeGrafter"/>
</dbReference>
<dbReference type="GO" id="GO:0005634">
    <property type="term" value="C:nucleus"/>
    <property type="evidence" value="ECO:0007669"/>
    <property type="project" value="TreeGrafter"/>
</dbReference>
<dbReference type="EMBL" id="AP019302">
    <property type="protein sequence ID" value="BBH06815.1"/>
    <property type="molecule type" value="Genomic_DNA"/>
</dbReference>
<dbReference type="InterPro" id="IPR050511">
    <property type="entry name" value="AMPK_gamma/SDS23_families"/>
</dbReference>
<dbReference type="Pfam" id="PF00571">
    <property type="entry name" value="CBS"/>
    <property type="match status" value="1"/>
</dbReference>
<accession>A0A4Y1RS75</accession>
<dbReference type="Gene3D" id="3.10.580.10">
    <property type="entry name" value="CBS-domain"/>
    <property type="match status" value="2"/>
</dbReference>
<sequence length="459" mass="49317">MGNFRSDLVIPIRISSIISKIQALGDTHAITQLGEKLGMASVFLFHVVGDLTVGKPEMVELCETETMEAAIKAIGESMECGIPVWKKKSHVGMVENDEMRQQRFVGILNSLDIVAFFAKSECLEDHDKALKTPVSDVVVPNNSLLRQVDPATRLIDALEMMKHGVKRLLVRKSVVWKGMSKRFSVIYSGKWLKNMDTSGSSNSLSANRPSSSSATSTRDKFCCLSREDVIRFLIGCLGALAPIPLSSISTLGAINANYQFVEASSAAIEATHKLPEDPSAVAVVEHTVEDQYKIIGEISASKLWKCDYLAAAWALANLSAGQFVMGVEDNASSRSLPDISVNQIAGNNNVANGGGSTKPKKFSSRSIGFSPASASLGVSRSMYRGRSAPLTCKVTSSLAAVMAQMLSHRATHVWVTEDESDDILVGVVGYADIMAAVTKQPAPITPAPGRSTEGNEIHN</sequence>
<keyword evidence="1" id="KW-0677">Repeat</keyword>
<feature type="domain" description="CBS" evidence="4">
    <location>
        <begin position="382"/>
        <end position="444"/>
    </location>
</feature>